<dbReference type="Pfam" id="PF05618">
    <property type="entry name" value="Zn_protease"/>
    <property type="match status" value="1"/>
</dbReference>
<proteinExistence type="predicted"/>
<evidence type="ECO:0000313" key="3">
    <source>
        <dbReference type="Proteomes" id="UP000254893"/>
    </source>
</evidence>
<evidence type="ECO:0000313" key="2">
    <source>
        <dbReference type="EMBL" id="SUJ23199.1"/>
    </source>
</evidence>
<dbReference type="Gene3D" id="2.40.70.10">
    <property type="entry name" value="Acid Proteases"/>
    <property type="match status" value="1"/>
</dbReference>
<dbReference type="PANTHER" id="PTHR38037:SF2">
    <property type="entry name" value="ATP-DEPENDENT ZINC PROTEASE DOMAIN-CONTAINING PROTEIN-RELATED"/>
    <property type="match status" value="1"/>
</dbReference>
<organism evidence="2 3">
    <name type="scientific">Sphingobacterium spiritivorum</name>
    <name type="common">Flavobacterium spiritivorum</name>
    <dbReference type="NCBI Taxonomy" id="258"/>
    <lineage>
        <taxon>Bacteria</taxon>
        <taxon>Pseudomonadati</taxon>
        <taxon>Bacteroidota</taxon>
        <taxon>Sphingobacteriia</taxon>
        <taxon>Sphingobacteriales</taxon>
        <taxon>Sphingobacteriaceae</taxon>
        <taxon>Sphingobacterium</taxon>
    </lineage>
</organism>
<dbReference type="GeneID" id="95427562"/>
<gene>
    <name evidence="2" type="ORF">NCTC11388_03285</name>
</gene>
<dbReference type="SUPFAM" id="SSF50630">
    <property type="entry name" value="Acid proteases"/>
    <property type="match status" value="1"/>
</dbReference>
<name>A0A380CNU4_SPHSI</name>
<protein>
    <submittedName>
        <fullName evidence="2">Uncharacterized protein conserved in archaea</fullName>
    </submittedName>
</protein>
<dbReference type="InterPro" id="IPR021109">
    <property type="entry name" value="Peptidase_aspartic_dom_sf"/>
</dbReference>
<accession>A0A380CNU4</accession>
<dbReference type="EMBL" id="UGYW01000002">
    <property type="protein sequence ID" value="SUJ23199.1"/>
    <property type="molecule type" value="Genomic_DNA"/>
</dbReference>
<dbReference type="RefSeq" id="WP_002993647.1">
    <property type="nucleotide sequence ID" value="NZ_CP068082.1"/>
</dbReference>
<evidence type="ECO:0000259" key="1">
    <source>
        <dbReference type="Pfam" id="PF05618"/>
    </source>
</evidence>
<dbReference type="Proteomes" id="UP000254893">
    <property type="component" value="Unassembled WGS sequence"/>
</dbReference>
<feature type="domain" description="Retropepsin-like aspartic endopeptidase" evidence="1">
    <location>
        <begin position="7"/>
        <end position="136"/>
    </location>
</feature>
<dbReference type="InterPro" id="IPR008503">
    <property type="entry name" value="Asp_endopeptidase"/>
</dbReference>
<dbReference type="PANTHER" id="PTHR38037">
    <property type="entry name" value="ZN_PROTEASE DOMAIN-CONTAINING PROTEIN"/>
    <property type="match status" value="1"/>
</dbReference>
<reference evidence="2 3" key="1">
    <citation type="submission" date="2018-06" db="EMBL/GenBank/DDBJ databases">
        <authorList>
            <consortium name="Pathogen Informatics"/>
            <person name="Doyle S."/>
        </authorList>
    </citation>
    <scope>NUCLEOTIDE SEQUENCE [LARGE SCALE GENOMIC DNA]</scope>
    <source>
        <strain evidence="2 3">NCTC11388</strain>
    </source>
</reference>
<sequence length="144" mass="16861">MAEMRTIGWYETVDLPELGLYNFKAKIDTGARTSVLHCEEYHIEEENGHKFIQCTIIDDFETESTRVIRFPIVRQGVVKSSFGHSEIRYMIFTKIKLFDQLYNIKLSFRNRSGMKFPMLLGRNFISKKFLVDVSKYNLSESSSL</sequence>
<dbReference type="AlphaFoldDB" id="A0A380CNU4"/>